<dbReference type="GO" id="GO:0006635">
    <property type="term" value="P:fatty acid beta-oxidation"/>
    <property type="evidence" value="ECO:0007669"/>
    <property type="project" value="TreeGrafter"/>
</dbReference>
<protein>
    <submittedName>
        <fullName evidence="4">Fatty acid oxidation complex subunit alpha</fullName>
    </submittedName>
</protein>
<dbReference type="InterPro" id="IPR006108">
    <property type="entry name" value="3HC_DH_C"/>
</dbReference>
<dbReference type="InterPro" id="IPR036291">
    <property type="entry name" value="NAD(P)-bd_dom_sf"/>
</dbReference>
<dbReference type="PANTHER" id="PTHR48075:SF5">
    <property type="entry name" value="3-HYDROXYBUTYRYL-COA DEHYDROGENASE"/>
    <property type="match status" value="1"/>
</dbReference>
<dbReference type="InterPro" id="IPR006176">
    <property type="entry name" value="3-OHacyl-CoA_DH_NAD-bd"/>
</dbReference>
<dbReference type="Proteomes" id="UP000316213">
    <property type="component" value="Unassembled WGS sequence"/>
</dbReference>
<dbReference type="GO" id="GO:0008691">
    <property type="term" value="F:3-hydroxybutyryl-CoA dehydrogenase activity"/>
    <property type="evidence" value="ECO:0007669"/>
    <property type="project" value="TreeGrafter"/>
</dbReference>
<feature type="domain" description="3-hydroxyacyl-CoA dehydrogenase C-terminal" evidence="2">
    <location>
        <begin position="192"/>
        <end position="285"/>
    </location>
</feature>
<feature type="domain" description="3-hydroxyacyl-CoA dehydrogenase NAD binding" evidence="3">
    <location>
        <begin position="9"/>
        <end position="189"/>
    </location>
</feature>
<evidence type="ECO:0000259" key="2">
    <source>
        <dbReference type="Pfam" id="PF00725"/>
    </source>
</evidence>
<dbReference type="PANTHER" id="PTHR48075">
    <property type="entry name" value="3-HYDROXYACYL-COA DEHYDROGENASE FAMILY PROTEIN"/>
    <property type="match status" value="1"/>
</dbReference>
<dbReference type="InterPro" id="IPR008927">
    <property type="entry name" value="6-PGluconate_DH-like_C_sf"/>
</dbReference>
<evidence type="ECO:0000256" key="1">
    <source>
        <dbReference type="ARBA" id="ARBA00023002"/>
    </source>
</evidence>
<organism evidence="4 5">
    <name type="scientific">Neorhodopirellula pilleata</name>
    <dbReference type="NCBI Taxonomy" id="2714738"/>
    <lineage>
        <taxon>Bacteria</taxon>
        <taxon>Pseudomonadati</taxon>
        <taxon>Planctomycetota</taxon>
        <taxon>Planctomycetia</taxon>
        <taxon>Pirellulales</taxon>
        <taxon>Pirellulaceae</taxon>
        <taxon>Neorhodopirellula</taxon>
    </lineage>
</organism>
<dbReference type="Pfam" id="PF02737">
    <property type="entry name" value="3HCDH_N"/>
    <property type="match status" value="1"/>
</dbReference>
<dbReference type="AlphaFoldDB" id="A0A5C5ZG75"/>
<evidence type="ECO:0000259" key="3">
    <source>
        <dbReference type="Pfam" id="PF02737"/>
    </source>
</evidence>
<keyword evidence="5" id="KW-1185">Reference proteome</keyword>
<keyword evidence="1" id="KW-0560">Oxidoreductase</keyword>
<dbReference type="RefSeq" id="WP_146582829.1">
    <property type="nucleotide sequence ID" value="NZ_SJPM01000040.1"/>
</dbReference>
<evidence type="ECO:0000313" key="5">
    <source>
        <dbReference type="Proteomes" id="UP000316213"/>
    </source>
</evidence>
<dbReference type="Gene3D" id="1.10.1040.50">
    <property type="match status" value="1"/>
</dbReference>
<dbReference type="EMBL" id="SJPM01000040">
    <property type="protein sequence ID" value="TWT86130.1"/>
    <property type="molecule type" value="Genomic_DNA"/>
</dbReference>
<dbReference type="Gene3D" id="3.40.50.720">
    <property type="entry name" value="NAD(P)-binding Rossmann-like Domain"/>
    <property type="match status" value="1"/>
</dbReference>
<gene>
    <name evidence="4" type="primary">fadB_2</name>
    <name evidence="4" type="ORF">Pla100_61750</name>
</gene>
<dbReference type="Pfam" id="PF00725">
    <property type="entry name" value="3HCDH"/>
    <property type="match status" value="1"/>
</dbReference>
<dbReference type="SUPFAM" id="SSF51735">
    <property type="entry name" value="NAD(P)-binding Rossmann-fold domains"/>
    <property type="match status" value="1"/>
</dbReference>
<dbReference type="SUPFAM" id="SSF48179">
    <property type="entry name" value="6-phosphogluconate dehydrogenase C-terminal domain-like"/>
    <property type="match status" value="1"/>
</dbReference>
<dbReference type="GO" id="GO:0070403">
    <property type="term" value="F:NAD+ binding"/>
    <property type="evidence" value="ECO:0007669"/>
    <property type="project" value="InterPro"/>
</dbReference>
<name>A0A5C5ZG75_9BACT</name>
<dbReference type="OrthoDB" id="9771883at2"/>
<comment type="caution">
    <text evidence="4">The sequence shown here is derived from an EMBL/GenBank/DDBJ whole genome shotgun (WGS) entry which is preliminary data.</text>
</comment>
<reference evidence="4 5" key="1">
    <citation type="submission" date="2019-02" db="EMBL/GenBank/DDBJ databases">
        <title>Deep-cultivation of Planctomycetes and their phenomic and genomic characterization uncovers novel biology.</title>
        <authorList>
            <person name="Wiegand S."/>
            <person name="Jogler M."/>
            <person name="Boedeker C."/>
            <person name="Pinto D."/>
            <person name="Vollmers J."/>
            <person name="Rivas-Marin E."/>
            <person name="Kohn T."/>
            <person name="Peeters S.H."/>
            <person name="Heuer A."/>
            <person name="Rast P."/>
            <person name="Oberbeckmann S."/>
            <person name="Bunk B."/>
            <person name="Jeske O."/>
            <person name="Meyerdierks A."/>
            <person name="Storesund J.E."/>
            <person name="Kallscheuer N."/>
            <person name="Luecker S."/>
            <person name="Lage O.M."/>
            <person name="Pohl T."/>
            <person name="Merkel B.J."/>
            <person name="Hornburger P."/>
            <person name="Mueller R.-W."/>
            <person name="Bruemmer F."/>
            <person name="Labrenz M."/>
            <person name="Spormann A.M."/>
            <person name="Op Den Camp H."/>
            <person name="Overmann J."/>
            <person name="Amann R."/>
            <person name="Jetten M.S.M."/>
            <person name="Mascher T."/>
            <person name="Medema M.H."/>
            <person name="Devos D.P."/>
            <person name="Kaster A.-K."/>
            <person name="Ovreas L."/>
            <person name="Rohde M."/>
            <person name="Galperin M.Y."/>
            <person name="Jogler C."/>
        </authorList>
    </citation>
    <scope>NUCLEOTIDE SEQUENCE [LARGE SCALE GENOMIC DNA]</scope>
    <source>
        <strain evidence="4 5">Pla100</strain>
    </source>
</reference>
<proteinExistence type="predicted"/>
<sequence precursor="true">MSEVVWPQVLLVGAGVVGRSIALDHLLAGIPVWMADRDADMLSRSCDWVLQRSESTAESAPPWGAKVDLPIVLIRPNDHDPSFGPEVPRWLLIESIAERLDVKQAFFADAEGWFERSPILTTNTSTLSIEKIASTMQHPERLCGLHFFMPVVDRHAAEIISSPATDPEVVAACCRHAERLAKRPLLVRDGPGFVVNRMLSSYLNLAMWLLCGGVDEDVIGRAAIGYGMPISPLELIDLIGPRTAFDGGRTVWQAFPTRMDPSPLLPALVKRKLTGVQGGRGFYTYSLQASDSSHPHREGQGITAEASELVERYRHHDFNVGMLNADELIALVAELFAATMHWEAAAIVRDGIADSETIGLAMREGLAWRRGRDLSSQTASPESVLSPETLQRIAADYPLIRSVQPIPRSCS</sequence>
<evidence type="ECO:0000313" key="4">
    <source>
        <dbReference type="EMBL" id="TWT86130.1"/>
    </source>
</evidence>
<accession>A0A5C5ZG75</accession>